<protein>
    <submittedName>
        <fullName evidence="1">Uncharacterized protein</fullName>
    </submittedName>
</protein>
<reference evidence="1 2" key="1">
    <citation type="journal article" date="2023" name="Plants (Basel)">
        <title>Bridging the Gap: Combining Genomics and Transcriptomics Approaches to Understand Stylosanthes scabra, an Orphan Legume from the Brazilian Caatinga.</title>
        <authorList>
            <person name="Ferreira-Neto J.R.C."/>
            <person name="da Silva M.D."/>
            <person name="Binneck E."/>
            <person name="de Melo N.F."/>
            <person name="da Silva R.H."/>
            <person name="de Melo A.L.T.M."/>
            <person name="Pandolfi V."/>
            <person name="Bustamante F.O."/>
            <person name="Brasileiro-Vidal A.C."/>
            <person name="Benko-Iseppon A.M."/>
        </authorList>
    </citation>
    <scope>NUCLEOTIDE SEQUENCE [LARGE SCALE GENOMIC DNA]</scope>
    <source>
        <tissue evidence="1">Leaves</tissue>
    </source>
</reference>
<accession>A0ABU6SMV7</accession>
<keyword evidence="2" id="KW-1185">Reference proteome</keyword>
<dbReference type="Proteomes" id="UP001341840">
    <property type="component" value="Unassembled WGS sequence"/>
</dbReference>
<name>A0ABU6SMV7_9FABA</name>
<proteinExistence type="predicted"/>
<dbReference type="EMBL" id="JASCZI010061106">
    <property type="protein sequence ID" value="MED6137655.1"/>
    <property type="molecule type" value="Genomic_DNA"/>
</dbReference>
<evidence type="ECO:0000313" key="1">
    <source>
        <dbReference type="EMBL" id="MED6137655.1"/>
    </source>
</evidence>
<evidence type="ECO:0000313" key="2">
    <source>
        <dbReference type="Proteomes" id="UP001341840"/>
    </source>
</evidence>
<gene>
    <name evidence="1" type="ORF">PIB30_066953</name>
</gene>
<organism evidence="1 2">
    <name type="scientific">Stylosanthes scabra</name>
    <dbReference type="NCBI Taxonomy" id="79078"/>
    <lineage>
        <taxon>Eukaryota</taxon>
        <taxon>Viridiplantae</taxon>
        <taxon>Streptophyta</taxon>
        <taxon>Embryophyta</taxon>
        <taxon>Tracheophyta</taxon>
        <taxon>Spermatophyta</taxon>
        <taxon>Magnoliopsida</taxon>
        <taxon>eudicotyledons</taxon>
        <taxon>Gunneridae</taxon>
        <taxon>Pentapetalae</taxon>
        <taxon>rosids</taxon>
        <taxon>fabids</taxon>
        <taxon>Fabales</taxon>
        <taxon>Fabaceae</taxon>
        <taxon>Papilionoideae</taxon>
        <taxon>50 kb inversion clade</taxon>
        <taxon>dalbergioids sensu lato</taxon>
        <taxon>Dalbergieae</taxon>
        <taxon>Pterocarpus clade</taxon>
        <taxon>Stylosanthes</taxon>
    </lineage>
</organism>
<comment type="caution">
    <text evidence="1">The sequence shown here is derived from an EMBL/GenBank/DDBJ whole genome shotgun (WGS) entry which is preliminary data.</text>
</comment>
<sequence>MPMHHASASGHDRSDSRTVYDRKWKVYHHYDLSFSYIFVCVYDRVHRIGLLTNYGRQNCFDHAGACGENTSEIWSVPVATEFLIFTLQLLQFMFIKLCPMLDFLIDLIFVCSDPTERPRRWGSPSIMALYITPGPMAVDRAKYPPSFVASLCIRNVRVVNVNYSFLIHHYKPVKQRDKLVTQDKLGVILSCVVGGLGSGLFLDLKWIGPSEGKVPQFRVMTAYG</sequence>